<feature type="region of interest" description="Disordered" evidence="1">
    <location>
        <begin position="110"/>
        <end position="149"/>
    </location>
</feature>
<protein>
    <submittedName>
        <fullName evidence="2">Uncharacterized protein</fullName>
    </submittedName>
</protein>
<accession>A0A2R6XTB3</accession>
<name>A0A2R6XTB3_MARPO</name>
<organism evidence="2 3">
    <name type="scientific">Marchantia polymorpha</name>
    <name type="common">Common liverwort</name>
    <name type="synonym">Marchantia aquatica</name>
    <dbReference type="NCBI Taxonomy" id="3197"/>
    <lineage>
        <taxon>Eukaryota</taxon>
        <taxon>Viridiplantae</taxon>
        <taxon>Streptophyta</taxon>
        <taxon>Embryophyta</taxon>
        <taxon>Marchantiophyta</taxon>
        <taxon>Marchantiopsida</taxon>
        <taxon>Marchantiidae</taxon>
        <taxon>Marchantiales</taxon>
        <taxon>Marchantiaceae</taxon>
        <taxon>Marchantia</taxon>
    </lineage>
</organism>
<feature type="region of interest" description="Disordered" evidence="1">
    <location>
        <begin position="194"/>
        <end position="236"/>
    </location>
</feature>
<dbReference type="EMBL" id="KZ772675">
    <property type="protein sequence ID" value="PTQ49339.1"/>
    <property type="molecule type" value="Genomic_DNA"/>
</dbReference>
<dbReference type="Proteomes" id="UP000244005">
    <property type="component" value="Unassembled WGS sequence"/>
</dbReference>
<proteinExistence type="predicted"/>
<sequence length="282" mass="30286">MNGLGGREHQHSLAAAGFVQRGITGRGSDGRWVGRRYTDDLISGARRKRRINRKESKRLRLLFIHTDTVVADAGALPVLRRIKEGRGEEQRSRGGPFCLWGGFDQRVCTEGREGGESGHRERGEGGGGGGGGAIQPCEQSTYRGRESDRASGCASPWGWAAWQTGVGVGVGEGGKTFRGDDILPRAKRVARSDQSLPHSFALSSRPPGFDQRVCTEGREGGESGHRERGEGGGGGGGGGAFGLLQRFLYLIISSGLNTSASSSFDREKDRMHMPLDYDETNL</sequence>
<feature type="compositionally biased region" description="Basic and acidic residues" evidence="1">
    <location>
        <begin position="110"/>
        <end position="124"/>
    </location>
</feature>
<reference evidence="3" key="1">
    <citation type="journal article" date="2017" name="Cell">
        <title>Insights into land plant evolution garnered from the Marchantia polymorpha genome.</title>
        <authorList>
            <person name="Bowman J.L."/>
            <person name="Kohchi T."/>
            <person name="Yamato K.T."/>
            <person name="Jenkins J."/>
            <person name="Shu S."/>
            <person name="Ishizaki K."/>
            <person name="Yamaoka S."/>
            <person name="Nishihama R."/>
            <person name="Nakamura Y."/>
            <person name="Berger F."/>
            <person name="Adam C."/>
            <person name="Aki S.S."/>
            <person name="Althoff F."/>
            <person name="Araki T."/>
            <person name="Arteaga-Vazquez M.A."/>
            <person name="Balasubrmanian S."/>
            <person name="Barry K."/>
            <person name="Bauer D."/>
            <person name="Boehm C.R."/>
            <person name="Briginshaw L."/>
            <person name="Caballero-Perez J."/>
            <person name="Catarino B."/>
            <person name="Chen F."/>
            <person name="Chiyoda S."/>
            <person name="Chovatia M."/>
            <person name="Davies K.M."/>
            <person name="Delmans M."/>
            <person name="Demura T."/>
            <person name="Dierschke T."/>
            <person name="Dolan L."/>
            <person name="Dorantes-Acosta A.E."/>
            <person name="Eklund D.M."/>
            <person name="Florent S.N."/>
            <person name="Flores-Sandoval E."/>
            <person name="Fujiyama A."/>
            <person name="Fukuzawa H."/>
            <person name="Galik B."/>
            <person name="Grimanelli D."/>
            <person name="Grimwood J."/>
            <person name="Grossniklaus U."/>
            <person name="Hamada T."/>
            <person name="Haseloff J."/>
            <person name="Hetherington A.J."/>
            <person name="Higo A."/>
            <person name="Hirakawa Y."/>
            <person name="Hundley H.N."/>
            <person name="Ikeda Y."/>
            <person name="Inoue K."/>
            <person name="Inoue S.I."/>
            <person name="Ishida S."/>
            <person name="Jia Q."/>
            <person name="Kakita M."/>
            <person name="Kanazawa T."/>
            <person name="Kawai Y."/>
            <person name="Kawashima T."/>
            <person name="Kennedy M."/>
            <person name="Kinose K."/>
            <person name="Kinoshita T."/>
            <person name="Kohara Y."/>
            <person name="Koide E."/>
            <person name="Komatsu K."/>
            <person name="Kopischke S."/>
            <person name="Kubo M."/>
            <person name="Kyozuka J."/>
            <person name="Lagercrantz U."/>
            <person name="Lin S.S."/>
            <person name="Lindquist E."/>
            <person name="Lipzen A.M."/>
            <person name="Lu C.W."/>
            <person name="De Luna E."/>
            <person name="Martienssen R.A."/>
            <person name="Minamino N."/>
            <person name="Mizutani M."/>
            <person name="Mizutani M."/>
            <person name="Mochizuki N."/>
            <person name="Monte I."/>
            <person name="Mosher R."/>
            <person name="Nagasaki H."/>
            <person name="Nakagami H."/>
            <person name="Naramoto S."/>
            <person name="Nishitani K."/>
            <person name="Ohtani M."/>
            <person name="Okamoto T."/>
            <person name="Okumura M."/>
            <person name="Phillips J."/>
            <person name="Pollak B."/>
            <person name="Reinders A."/>
            <person name="Rovekamp M."/>
            <person name="Sano R."/>
            <person name="Sawa S."/>
            <person name="Schmid M.W."/>
            <person name="Shirakawa M."/>
            <person name="Solano R."/>
            <person name="Spunde A."/>
            <person name="Suetsugu N."/>
            <person name="Sugano S."/>
            <person name="Sugiyama A."/>
            <person name="Sun R."/>
            <person name="Suzuki Y."/>
            <person name="Takenaka M."/>
            <person name="Takezawa D."/>
            <person name="Tomogane H."/>
            <person name="Tsuzuki M."/>
            <person name="Ueda T."/>
            <person name="Umeda M."/>
            <person name="Ward J.M."/>
            <person name="Watanabe Y."/>
            <person name="Yazaki K."/>
            <person name="Yokoyama R."/>
            <person name="Yoshitake Y."/>
            <person name="Yotsui I."/>
            <person name="Zachgo S."/>
            <person name="Schmutz J."/>
        </authorList>
    </citation>
    <scope>NUCLEOTIDE SEQUENCE [LARGE SCALE GENOMIC DNA]</scope>
    <source>
        <strain evidence="3">Tak-1</strain>
    </source>
</reference>
<gene>
    <name evidence="2" type="ORF">MARPO_0003s0212</name>
</gene>
<dbReference type="AlphaFoldDB" id="A0A2R6XTB3"/>
<feature type="compositionally biased region" description="Basic and acidic residues" evidence="1">
    <location>
        <begin position="213"/>
        <end position="230"/>
    </location>
</feature>
<keyword evidence="3" id="KW-1185">Reference proteome</keyword>
<evidence type="ECO:0000313" key="3">
    <source>
        <dbReference type="Proteomes" id="UP000244005"/>
    </source>
</evidence>
<evidence type="ECO:0000256" key="1">
    <source>
        <dbReference type="SAM" id="MobiDB-lite"/>
    </source>
</evidence>
<evidence type="ECO:0000313" key="2">
    <source>
        <dbReference type="EMBL" id="PTQ49339.1"/>
    </source>
</evidence>